<comment type="caution">
    <text evidence="2">The sequence shown here is derived from an EMBL/GenBank/DDBJ whole genome shotgun (WGS) entry which is preliminary data.</text>
</comment>
<reference evidence="3" key="1">
    <citation type="submission" date="2013-09" db="EMBL/GenBank/DDBJ databases">
        <title>Corchorus olitorius genome sequencing.</title>
        <authorList>
            <person name="Alam M."/>
            <person name="Haque M.S."/>
            <person name="Islam M.S."/>
            <person name="Emdad E.M."/>
            <person name="Islam M.M."/>
            <person name="Ahmed B."/>
            <person name="Halim A."/>
            <person name="Hossen Q.M.M."/>
            <person name="Hossain M.Z."/>
            <person name="Ahmed R."/>
            <person name="Khan M.M."/>
            <person name="Islam R."/>
            <person name="Rashid M.M."/>
            <person name="Khan S.A."/>
            <person name="Rahman M.S."/>
            <person name="Alam M."/>
            <person name="Yahiya A.S."/>
            <person name="Khan M.S."/>
            <person name="Azam M.S."/>
            <person name="Haque T."/>
            <person name="Lashkar M.Z.H."/>
            <person name="Akhand A.I."/>
            <person name="Morshed G."/>
            <person name="Roy S."/>
            <person name="Uddin K.S."/>
            <person name="Rabeya T."/>
            <person name="Hossain A.S."/>
            <person name="Chowdhury A."/>
            <person name="Snigdha A.R."/>
            <person name="Mortoza M.S."/>
            <person name="Matin S.A."/>
            <person name="Hoque S.M.E."/>
            <person name="Islam M.K."/>
            <person name="Roy D.K."/>
            <person name="Haider R."/>
            <person name="Moosa M.M."/>
            <person name="Elias S.M."/>
            <person name="Hasan A.M."/>
            <person name="Jahan S."/>
            <person name="Shafiuddin M."/>
            <person name="Mahmood N."/>
            <person name="Shommy N.S."/>
        </authorList>
    </citation>
    <scope>NUCLEOTIDE SEQUENCE [LARGE SCALE GENOMIC DNA]</scope>
    <source>
        <strain evidence="3">cv. O-4</strain>
    </source>
</reference>
<proteinExistence type="predicted"/>
<feature type="chain" id="PRO_5012729320" description="Secreted protein" evidence="1">
    <location>
        <begin position="26"/>
        <end position="96"/>
    </location>
</feature>
<keyword evidence="3" id="KW-1185">Reference proteome</keyword>
<name>A0A1R3JG89_9ROSI</name>
<dbReference type="AlphaFoldDB" id="A0A1R3JG89"/>
<protein>
    <recommendedName>
        <fullName evidence="4">Secreted protein</fullName>
    </recommendedName>
</protein>
<evidence type="ECO:0008006" key="4">
    <source>
        <dbReference type="Google" id="ProtNLM"/>
    </source>
</evidence>
<evidence type="ECO:0000256" key="1">
    <source>
        <dbReference type="SAM" id="SignalP"/>
    </source>
</evidence>
<organism evidence="2 3">
    <name type="scientific">Corchorus olitorius</name>
    <dbReference type="NCBI Taxonomy" id="93759"/>
    <lineage>
        <taxon>Eukaryota</taxon>
        <taxon>Viridiplantae</taxon>
        <taxon>Streptophyta</taxon>
        <taxon>Embryophyta</taxon>
        <taxon>Tracheophyta</taxon>
        <taxon>Spermatophyta</taxon>
        <taxon>Magnoliopsida</taxon>
        <taxon>eudicotyledons</taxon>
        <taxon>Gunneridae</taxon>
        <taxon>Pentapetalae</taxon>
        <taxon>rosids</taxon>
        <taxon>malvids</taxon>
        <taxon>Malvales</taxon>
        <taxon>Malvaceae</taxon>
        <taxon>Grewioideae</taxon>
        <taxon>Apeibeae</taxon>
        <taxon>Corchorus</taxon>
    </lineage>
</organism>
<keyword evidence="1" id="KW-0732">Signal</keyword>
<dbReference type="EMBL" id="AWUE01016219">
    <property type="protein sequence ID" value="OMO93846.1"/>
    <property type="molecule type" value="Genomic_DNA"/>
</dbReference>
<accession>A0A1R3JG89</accession>
<feature type="signal peptide" evidence="1">
    <location>
        <begin position="1"/>
        <end position="25"/>
    </location>
</feature>
<evidence type="ECO:0000313" key="3">
    <source>
        <dbReference type="Proteomes" id="UP000187203"/>
    </source>
</evidence>
<sequence>MGTGRMQRIMQGQLLRVLFVVTVFGQYHQPFARSSGSIHPSACTSGLLQVIDRGRMLMITQDFCFRFDLWRQYLNNTNSHVADLQDRSTHLHVLRE</sequence>
<dbReference type="Proteomes" id="UP000187203">
    <property type="component" value="Unassembled WGS sequence"/>
</dbReference>
<evidence type="ECO:0000313" key="2">
    <source>
        <dbReference type="EMBL" id="OMO93846.1"/>
    </source>
</evidence>
<gene>
    <name evidence="2" type="ORF">COLO4_16645</name>
</gene>